<evidence type="ECO:0000256" key="1">
    <source>
        <dbReference type="SAM" id="Phobius"/>
    </source>
</evidence>
<keyword evidence="1" id="KW-0812">Transmembrane</keyword>
<reference evidence="2 3" key="1">
    <citation type="submission" date="2019-01" db="EMBL/GenBank/DDBJ databases">
        <authorList>
            <person name="Chen W.-M."/>
        </authorList>
    </citation>
    <scope>NUCLEOTIDE SEQUENCE [LARGE SCALE GENOMIC DNA]</scope>
    <source>
        <strain evidence="2 3">KYPY4</strain>
    </source>
</reference>
<evidence type="ECO:0000313" key="2">
    <source>
        <dbReference type="EMBL" id="RVU47693.1"/>
    </source>
</evidence>
<protein>
    <submittedName>
        <fullName evidence="2">Uncharacterized protein</fullName>
    </submittedName>
</protein>
<evidence type="ECO:0000313" key="3">
    <source>
        <dbReference type="Proteomes" id="UP000285575"/>
    </source>
</evidence>
<organism evidence="2 3">
    <name type="scientific">Rubrivivax rivuli</name>
    <dbReference type="NCBI Taxonomy" id="1862385"/>
    <lineage>
        <taxon>Bacteria</taxon>
        <taxon>Pseudomonadati</taxon>
        <taxon>Pseudomonadota</taxon>
        <taxon>Betaproteobacteria</taxon>
        <taxon>Burkholderiales</taxon>
        <taxon>Sphaerotilaceae</taxon>
        <taxon>Rubrivivax</taxon>
    </lineage>
</organism>
<keyword evidence="3" id="KW-1185">Reference proteome</keyword>
<accession>A0A437RLL1</accession>
<keyword evidence="1" id="KW-0472">Membrane</keyword>
<proteinExistence type="predicted"/>
<dbReference type="OrthoDB" id="9180342at2"/>
<feature type="transmembrane region" description="Helical" evidence="1">
    <location>
        <begin position="51"/>
        <end position="71"/>
    </location>
</feature>
<gene>
    <name evidence="2" type="ORF">EOE66_08175</name>
</gene>
<comment type="caution">
    <text evidence="2">The sequence shown here is derived from an EMBL/GenBank/DDBJ whole genome shotgun (WGS) entry which is preliminary data.</text>
</comment>
<dbReference type="InterPro" id="IPR036249">
    <property type="entry name" value="Thioredoxin-like_sf"/>
</dbReference>
<keyword evidence="1" id="KW-1133">Transmembrane helix</keyword>
<dbReference type="AlphaFoldDB" id="A0A437RLL1"/>
<dbReference type="SUPFAM" id="SSF52833">
    <property type="entry name" value="Thioredoxin-like"/>
    <property type="match status" value="1"/>
</dbReference>
<dbReference type="Proteomes" id="UP000285575">
    <property type="component" value="Unassembled WGS sequence"/>
</dbReference>
<sequence>MSGSNSSVPPGSAPAAPEPVALTVHSLAGPELGQGGAADGSRTRIGRLKMLLVLLVCASPVIASYFTYFVIRPEGRTNYSELILPTRSLPADLNLRTLEGTPVTARSLHGQWLLMAVGPAACDAACEKRLFMQRQLREMLGRERDRLDKVWIVTDEQPLTPQLREALGGAVPVTVLRADAAAVARWLAPEAGRRIDEHLYVVDPMGEWMMRAPVDPEPSRVKRDLDKVLRASSFWDKAGR</sequence>
<dbReference type="EMBL" id="SACR01000002">
    <property type="protein sequence ID" value="RVU47693.1"/>
    <property type="molecule type" value="Genomic_DNA"/>
</dbReference>
<name>A0A437RLL1_9BURK</name>
<dbReference type="Gene3D" id="3.40.30.10">
    <property type="entry name" value="Glutaredoxin"/>
    <property type="match status" value="1"/>
</dbReference>
<dbReference type="RefSeq" id="WP_128228155.1">
    <property type="nucleotide sequence ID" value="NZ_SACR01000002.1"/>
</dbReference>